<evidence type="ECO:0000256" key="8">
    <source>
        <dbReference type="ARBA" id="ARBA00022977"/>
    </source>
</evidence>
<sequence length="363" mass="38736">MTSKDRDFAVTDRRGFLLRGLQLGGAVALGGPLLAACGSGSSSSSSSTASSGSKSFGELTLRLSWIKNVEFAGSYIADSKGYYKAEGFSKGTLIGGGPSATPMETDVVTKKALVGISAPDITGAAIAKGAPLKIIGAQYQKNPFCIMSMAKTPITKPEDMYGKKIGVQAANESIWAAFIKAAKLDASKITKVPVQFDPLPLTQGTVDGWFSFITNEPNVLELKGFKVTTFLLADAGYPLVSETYLVRQDTIDKERELLKAFLRAEIKGWKASIADPALGAKLAAETYGKGLGLTTQEQTLESKDQNALILTADTKKNGLFTVTQKLIDENIQTLKYGGLDITAEKLFDFSLLAEVYKEDPSLI</sequence>
<accession>A0A4U0SQV7</accession>
<evidence type="ECO:0000256" key="6">
    <source>
        <dbReference type="ARBA" id="ARBA00022723"/>
    </source>
</evidence>
<dbReference type="Pfam" id="PF09084">
    <property type="entry name" value="NMT1"/>
    <property type="match status" value="1"/>
</dbReference>
<evidence type="ECO:0000256" key="3">
    <source>
        <dbReference type="ARBA" id="ARBA00009406"/>
    </source>
</evidence>
<keyword evidence="5" id="KW-0808">Transferase</keyword>
<keyword evidence="9" id="KW-0408">Iron</keyword>
<reference evidence="13 14" key="1">
    <citation type="submission" date="2019-04" db="EMBL/GenBank/DDBJ databases">
        <title>Streptomyces oryziradicis sp. nov., a novel actinomycete isolated from rhizosphere soil of rice (Oryza sativa L.).</title>
        <authorList>
            <person name="Li C."/>
        </authorList>
    </citation>
    <scope>NUCLEOTIDE SEQUENCE [LARGE SCALE GENOMIC DNA]</scope>
    <source>
        <strain evidence="13 14">NEAU-C40</strain>
    </source>
</reference>
<dbReference type="GO" id="GO:0046872">
    <property type="term" value="F:metal ion binding"/>
    <property type="evidence" value="ECO:0007669"/>
    <property type="project" value="UniProtKB-KW"/>
</dbReference>
<dbReference type="PANTHER" id="PTHR31528:SF1">
    <property type="entry name" value="4-AMINO-5-HYDROXYMETHYL-2-METHYLPYRIMIDINE PHOSPHATE SYNTHASE THI11-RELATED"/>
    <property type="match status" value="1"/>
</dbReference>
<comment type="function">
    <text evidence="1">Responsible for the formation of the pyrimidine heterocycle in the thiamine biosynthesis pathway. Catalyzes the formation of hydroxymethylpyrimidine phosphate (HMP-P) from histidine and pyridoxal phosphate (PLP). The protein uses PLP and the active site histidine to form HMP-P, generating an inactive enzyme. The enzyme can only undergo a single turnover, which suggests it is a suicide enzyme.</text>
</comment>
<evidence type="ECO:0000256" key="4">
    <source>
        <dbReference type="ARBA" id="ARBA00011738"/>
    </source>
</evidence>
<keyword evidence="8" id="KW-0784">Thiamine biosynthesis</keyword>
<gene>
    <name evidence="13" type="ORF">FCI23_16190</name>
</gene>
<keyword evidence="6" id="KW-0479">Metal-binding</keyword>
<dbReference type="OrthoDB" id="174578at2"/>
<protein>
    <recommendedName>
        <fullName evidence="10">Thiamine pyrimidine synthase</fullName>
    </recommendedName>
</protein>
<comment type="subunit">
    <text evidence="4">Homodimer.</text>
</comment>
<dbReference type="RefSeq" id="WP_136724598.1">
    <property type="nucleotide sequence ID" value="NZ_SUMC01000013.1"/>
</dbReference>
<dbReference type="AlphaFoldDB" id="A0A4U0SQV7"/>
<evidence type="ECO:0000256" key="10">
    <source>
        <dbReference type="ARBA" id="ARBA00033171"/>
    </source>
</evidence>
<dbReference type="InterPro" id="IPR015168">
    <property type="entry name" value="SsuA/THI5"/>
</dbReference>
<dbReference type="PANTHER" id="PTHR31528">
    <property type="entry name" value="4-AMINO-5-HYDROXYMETHYL-2-METHYLPYRIMIDINE PHOSPHATE SYNTHASE THI11-RELATED"/>
    <property type="match status" value="1"/>
</dbReference>
<evidence type="ECO:0000313" key="14">
    <source>
        <dbReference type="Proteomes" id="UP000305778"/>
    </source>
</evidence>
<dbReference type="GO" id="GO:0009228">
    <property type="term" value="P:thiamine biosynthetic process"/>
    <property type="evidence" value="ECO:0007669"/>
    <property type="project" value="UniProtKB-KW"/>
</dbReference>
<keyword evidence="14" id="KW-1185">Reference proteome</keyword>
<dbReference type="Gene3D" id="3.40.190.10">
    <property type="entry name" value="Periplasmic binding protein-like II"/>
    <property type="match status" value="2"/>
</dbReference>
<evidence type="ECO:0000256" key="5">
    <source>
        <dbReference type="ARBA" id="ARBA00022679"/>
    </source>
</evidence>
<evidence type="ECO:0000256" key="7">
    <source>
        <dbReference type="ARBA" id="ARBA00022898"/>
    </source>
</evidence>
<dbReference type="SUPFAM" id="SSF53850">
    <property type="entry name" value="Periplasmic binding protein-like II"/>
    <property type="match status" value="1"/>
</dbReference>
<evidence type="ECO:0000256" key="9">
    <source>
        <dbReference type="ARBA" id="ARBA00023004"/>
    </source>
</evidence>
<dbReference type="InterPro" id="IPR027939">
    <property type="entry name" value="NMT1/THI5"/>
</dbReference>
<evidence type="ECO:0000256" key="2">
    <source>
        <dbReference type="ARBA" id="ARBA00004948"/>
    </source>
</evidence>
<dbReference type="InterPro" id="IPR006311">
    <property type="entry name" value="TAT_signal"/>
</dbReference>
<evidence type="ECO:0000256" key="1">
    <source>
        <dbReference type="ARBA" id="ARBA00003469"/>
    </source>
</evidence>
<name>A0A4U0SQV7_9ACTN</name>
<keyword evidence="7" id="KW-0663">Pyridoxal phosphate</keyword>
<proteinExistence type="inferred from homology"/>
<evidence type="ECO:0000256" key="11">
    <source>
        <dbReference type="ARBA" id="ARBA00048179"/>
    </source>
</evidence>
<dbReference type="GO" id="GO:0016740">
    <property type="term" value="F:transferase activity"/>
    <property type="evidence" value="ECO:0007669"/>
    <property type="project" value="UniProtKB-KW"/>
</dbReference>
<comment type="pathway">
    <text evidence="2">Cofactor biosynthesis; thiamine diphosphate biosynthesis.</text>
</comment>
<evidence type="ECO:0000259" key="12">
    <source>
        <dbReference type="Pfam" id="PF09084"/>
    </source>
</evidence>
<feature type="domain" description="SsuA/THI5-like" evidence="12">
    <location>
        <begin position="68"/>
        <end position="277"/>
    </location>
</feature>
<dbReference type="PROSITE" id="PS51318">
    <property type="entry name" value="TAT"/>
    <property type="match status" value="1"/>
</dbReference>
<comment type="catalytic activity">
    <reaction evidence="11">
        <text>N(6)-(pyridoxal phosphate)-L-lysyl-[4-amino-5-hydroxymethyl-2-methylpyrimidine phosphate synthase] + L-histidyl-[4-amino-5-hydroxymethyl-2-methylpyrimidine phosphate synthase] + 2 Fe(3+) + 4 H2O = L-lysyl-[4-amino-5-hydroxymethyl-2-methylpyrimidine phosphate synthase] + (2S)-2-amino-5-hydroxy-4-oxopentanoyl-[4-amino-5-hydroxymethyl-2-methylpyrimidine phosphate synthase] + 4-amino-2-methyl-5-(phosphooxymethyl)pyrimidine + 3-oxopropanoate + 2 Fe(2+) + 2 H(+)</text>
        <dbReference type="Rhea" id="RHEA:65756"/>
        <dbReference type="Rhea" id="RHEA-COMP:16892"/>
        <dbReference type="Rhea" id="RHEA-COMP:16893"/>
        <dbReference type="Rhea" id="RHEA-COMP:16894"/>
        <dbReference type="Rhea" id="RHEA-COMP:16895"/>
        <dbReference type="ChEBI" id="CHEBI:15377"/>
        <dbReference type="ChEBI" id="CHEBI:15378"/>
        <dbReference type="ChEBI" id="CHEBI:29033"/>
        <dbReference type="ChEBI" id="CHEBI:29034"/>
        <dbReference type="ChEBI" id="CHEBI:29969"/>
        <dbReference type="ChEBI" id="CHEBI:29979"/>
        <dbReference type="ChEBI" id="CHEBI:33190"/>
        <dbReference type="ChEBI" id="CHEBI:58354"/>
        <dbReference type="ChEBI" id="CHEBI:143915"/>
        <dbReference type="ChEBI" id="CHEBI:157692"/>
    </reaction>
    <physiologicalReaction direction="left-to-right" evidence="11">
        <dbReference type="Rhea" id="RHEA:65757"/>
    </physiologicalReaction>
</comment>
<dbReference type="EMBL" id="SUMC01000013">
    <property type="protein sequence ID" value="TKA10527.1"/>
    <property type="molecule type" value="Genomic_DNA"/>
</dbReference>
<organism evidence="13 14">
    <name type="scientific">Actinacidiphila oryziradicis</name>
    <dbReference type="NCBI Taxonomy" id="2571141"/>
    <lineage>
        <taxon>Bacteria</taxon>
        <taxon>Bacillati</taxon>
        <taxon>Actinomycetota</taxon>
        <taxon>Actinomycetes</taxon>
        <taxon>Kitasatosporales</taxon>
        <taxon>Streptomycetaceae</taxon>
        <taxon>Actinacidiphila</taxon>
    </lineage>
</organism>
<comment type="caution">
    <text evidence="13">The sequence shown here is derived from an EMBL/GenBank/DDBJ whole genome shotgun (WGS) entry which is preliminary data.</text>
</comment>
<comment type="similarity">
    <text evidence="3">Belongs to the NMT1/THI5 family.</text>
</comment>
<dbReference type="Proteomes" id="UP000305778">
    <property type="component" value="Unassembled WGS sequence"/>
</dbReference>
<evidence type="ECO:0000313" key="13">
    <source>
        <dbReference type="EMBL" id="TKA10527.1"/>
    </source>
</evidence>